<gene>
    <name evidence="2" type="ORF">N7492_004198</name>
</gene>
<keyword evidence="3" id="KW-1185">Reference proteome</keyword>
<feature type="region of interest" description="Disordered" evidence="1">
    <location>
        <begin position="162"/>
        <end position="205"/>
    </location>
</feature>
<dbReference type="Proteomes" id="UP001146351">
    <property type="component" value="Unassembled WGS sequence"/>
</dbReference>
<feature type="region of interest" description="Disordered" evidence="1">
    <location>
        <begin position="1"/>
        <end position="99"/>
    </location>
</feature>
<protein>
    <submittedName>
        <fullName evidence="2">Uncharacterized protein</fullName>
    </submittedName>
</protein>
<feature type="region of interest" description="Disordered" evidence="1">
    <location>
        <begin position="254"/>
        <end position="292"/>
    </location>
</feature>
<feature type="region of interest" description="Disordered" evidence="1">
    <location>
        <begin position="330"/>
        <end position="499"/>
    </location>
</feature>
<feature type="compositionally biased region" description="Basic residues" evidence="1">
    <location>
        <begin position="529"/>
        <end position="542"/>
    </location>
</feature>
<feature type="compositionally biased region" description="Pro residues" evidence="1">
    <location>
        <begin position="426"/>
        <end position="442"/>
    </location>
</feature>
<dbReference type="OrthoDB" id="4508657at2759"/>
<feature type="compositionally biased region" description="Basic residues" evidence="1">
    <location>
        <begin position="56"/>
        <end position="72"/>
    </location>
</feature>
<comment type="caution">
    <text evidence="2">The sequence shown here is derived from an EMBL/GenBank/DDBJ whole genome shotgun (WGS) entry which is preliminary data.</text>
</comment>
<dbReference type="AlphaFoldDB" id="A0A9W9IA04"/>
<feature type="compositionally biased region" description="Gly residues" evidence="1">
    <location>
        <begin position="88"/>
        <end position="99"/>
    </location>
</feature>
<sequence length="684" mass="71286">MRRSARRWAVAPAVAGGGSGVPAAYGPREEGPDPTVTPANGGYRGAAPSGNLGVRRGQRPSVHRPHQRRAPRGPRASATAAGPRRPVRGGGGAARGGPGKALDQIWKIFRLVGRRPGWADLPPPRGGPIAPGRPARAPPLQIPPMRLAKAWPSDMGPPTGALGKPGLRYGGGASVFTPGDRGRRAPSTGGRDRRAGPTHTPGKPVRNETARVWRDEVTLASTHTLRPCLELDTPCIHESAQKWLAGNELTMGVGPRDGRGRPPRHPPAPPRHPLGTAVGIPAPERAPPRHRRACWGRRGAAAARLAGEGVRGTGGVEIYLWDPGRPDDGGGVHWGVAPTPVGMPGTQCAPASMPAPNGPLRTGESPSADPPRASLPGVPPAPPPAPGRPAPLPPVPPPWPAANWRPRAALQRPAVTPSPTRRPRPPAHAPIAAPPTGRPPRPCRGAAGPAPRPGDPGRPPCAAERPLPRAPRAPHPPGRPRRGVSASLSTQTLRPRLESDTPCIHESAQKWLAGNELTMGVGPRDGRGHVRAHRMSARPRPRRGLDSAPARATAARGPAGTAPLQAPGAAGALDGEQQGYLTAYTTRLVTSVVCRGSIPARGDIAIRQPAPGGFSPGAVASLLRCVARRPIRIQLRRAGRKSPRSGTDSDLEAFSHYPADGSVAALPGQTAAKTNYLNQRFLSY</sequence>
<evidence type="ECO:0000313" key="3">
    <source>
        <dbReference type="Proteomes" id="UP001146351"/>
    </source>
</evidence>
<feature type="compositionally biased region" description="Pro residues" evidence="1">
    <location>
        <begin position="450"/>
        <end position="459"/>
    </location>
</feature>
<organism evidence="2 3">
    <name type="scientific">Penicillium capsulatum</name>
    <dbReference type="NCBI Taxonomy" id="69766"/>
    <lineage>
        <taxon>Eukaryota</taxon>
        <taxon>Fungi</taxon>
        <taxon>Dikarya</taxon>
        <taxon>Ascomycota</taxon>
        <taxon>Pezizomycotina</taxon>
        <taxon>Eurotiomycetes</taxon>
        <taxon>Eurotiomycetidae</taxon>
        <taxon>Eurotiales</taxon>
        <taxon>Aspergillaceae</taxon>
        <taxon>Penicillium</taxon>
    </lineage>
</organism>
<feature type="compositionally biased region" description="Pro residues" evidence="1">
    <location>
        <begin position="377"/>
        <end position="400"/>
    </location>
</feature>
<feature type="compositionally biased region" description="Low complexity" evidence="1">
    <location>
        <begin position="548"/>
        <end position="570"/>
    </location>
</feature>
<dbReference type="EMBL" id="JAPQKO010000003">
    <property type="protein sequence ID" value="KAJ5171605.1"/>
    <property type="molecule type" value="Genomic_DNA"/>
</dbReference>
<feature type="region of interest" description="Disordered" evidence="1">
    <location>
        <begin position="517"/>
        <end position="570"/>
    </location>
</feature>
<reference evidence="2" key="2">
    <citation type="journal article" date="2023" name="IMA Fungus">
        <title>Comparative genomic study of the Penicillium genus elucidates a diverse pangenome and 15 lateral gene transfer events.</title>
        <authorList>
            <person name="Petersen C."/>
            <person name="Sorensen T."/>
            <person name="Nielsen M.R."/>
            <person name="Sondergaard T.E."/>
            <person name="Sorensen J.L."/>
            <person name="Fitzpatrick D.A."/>
            <person name="Frisvad J.C."/>
            <person name="Nielsen K.L."/>
        </authorList>
    </citation>
    <scope>NUCLEOTIDE SEQUENCE</scope>
    <source>
        <strain evidence="2">IBT 21917</strain>
    </source>
</reference>
<accession>A0A9W9IA04</accession>
<evidence type="ECO:0000313" key="2">
    <source>
        <dbReference type="EMBL" id="KAJ5171605.1"/>
    </source>
</evidence>
<feature type="compositionally biased region" description="Low complexity" evidence="1">
    <location>
        <begin position="401"/>
        <end position="419"/>
    </location>
</feature>
<proteinExistence type="predicted"/>
<evidence type="ECO:0000256" key="1">
    <source>
        <dbReference type="SAM" id="MobiDB-lite"/>
    </source>
</evidence>
<reference evidence="2" key="1">
    <citation type="submission" date="2022-11" db="EMBL/GenBank/DDBJ databases">
        <authorList>
            <person name="Petersen C."/>
        </authorList>
    </citation>
    <scope>NUCLEOTIDE SEQUENCE</scope>
    <source>
        <strain evidence="2">IBT 21917</strain>
    </source>
</reference>
<dbReference type="PRINTS" id="PR01217">
    <property type="entry name" value="PRICHEXTENSN"/>
</dbReference>
<name>A0A9W9IA04_9EURO</name>
<feature type="compositionally biased region" description="Pro residues" evidence="1">
    <location>
        <begin position="468"/>
        <end position="477"/>
    </location>
</feature>